<feature type="region of interest" description="Disordered" evidence="1">
    <location>
        <begin position="178"/>
        <end position="261"/>
    </location>
</feature>
<reference evidence="4 5" key="1">
    <citation type="submission" date="2019-05" db="EMBL/GenBank/DDBJ databases">
        <title>Emergence of the Ug99 lineage of the wheat stem rust pathogen through somatic hybridization.</title>
        <authorList>
            <person name="Li F."/>
            <person name="Upadhyaya N.M."/>
            <person name="Sperschneider J."/>
            <person name="Matny O."/>
            <person name="Nguyen-Phuc H."/>
            <person name="Mago R."/>
            <person name="Raley C."/>
            <person name="Miller M.E."/>
            <person name="Silverstein K.A.T."/>
            <person name="Henningsen E."/>
            <person name="Hirsch C.D."/>
            <person name="Visser B."/>
            <person name="Pretorius Z.A."/>
            <person name="Steffenson B.J."/>
            <person name="Schwessinger B."/>
            <person name="Dodds P.N."/>
            <person name="Figueroa M."/>
        </authorList>
    </citation>
    <scope>NUCLEOTIDE SEQUENCE [LARGE SCALE GENOMIC DNA]</scope>
    <source>
        <strain evidence="2">21-0</strain>
        <strain evidence="3 5">Ug99</strain>
    </source>
</reference>
<sequence length="364" mass="40174">MPTVSRILCPETQVPEEEALIDKPPRQASIHIDYLLYIHSTHQSLFPSSKVMEARDGWSTISPCRELGAMLVDLQSMTWNHFQGLVIEHLGQHQKGLSDLLTSARKVGALYWHAFISGNDKFSQSNNTEITGQFAFLDFAARAYDDYPNKVVFNIVMREPPSRATMANVAGSISAVQGSREDRVVRPKARVKPTKKKASDVPSDGGFKGGQVQDRMGILDGTHAGSGASSATAVGQGAATQGDTQGENPKKRALESPDEIEVLQGPIRPRVVHGVTYHRAPLGPEPTAMESVDMETYLRVSHVEDTDQATRRRLRANGITHWTFFRRSSEDELVNLGFPLGIARLLCEGVPRLARYVEHRSLPL</sequence>
<dbReference type="EMBL" id="VDEP01000170">
    <property type="protein sequence ID" value="KAA1126730.1"/>
    <property type="molecule type" value="Genomic_DNA"/>
</dbReference>
<evidence type="ECO:0000313" key="5">
    <source>
        <dbReference type="Proteomes" id="UP000325313"/>
    </source>
</evidence>
<dbReference type="Proteomes" id="UP000325313">
    <property type="component" value="Unassembled WGS sequence"/>
</dbReference>
<evidence type="ECO:0000256" key="1">
    <source>
        <dbReference type="SAM" id="MobiDB-lite"/>
    </source>
</evidence>
<dbReference type="AlphaFoldDB" id="A0A5B0MKI1"/>
<dbReference type="OrthoDB" id="10550145at2759"/>
<keyword evidence="4" id="KW-1185">Reference proteome</keyword>
<gene>
    <name evidence="2" type="ORF">PGT21_011847</name>
    <name evidence="3" type="ORF">PGTUg99_010361</name>
</gene>
<feature type="compositionally biased region" description="Low complexity" evidence="1">
    <location>
        <begin position="225"/>
        <end position="246"/>
    </location>
</feature>
<protein>
    <submittedName>
        <fullName evidence="2">Uncharacterized protein</fullName>
    </submittedName>
</protein>
<dbReference type="Proteomes" id="UP000324748">
    <property type="component" value="Unassembled WGS sequence"/>
</dbReference>
<organism evidence="2 4">
    <name type="scientific">Puccinia graminis f. sp. tritici</name>
    <dbReference type="NCBI Taxonomy" id="56615"/>
    <lineage>
        <taxon>Eukaryota</taxon>
        <taxon>Fungi</taxon>
        <taxon>Dikarya</taxon>
        <taxon>Basidiomycota</taxon>
        <taxon>Pucciniomycotina</taxon>
        <taxon>Pucciniomycetes</taxon>
        <taxon>Pucciniales</taxon>
        <taxon>Pucciniaceae</taxon>
        <taxon>Puccinia</taxon>
    </lineage>
</organism>
<dbReference type="EMBL" id="VSWC01000145">
    <property type="protein sequence ID" value="KAA1076566.1"/>
    <property type="molecule type" value="Genomic_DNA"/>
</dbReference>
<proteinExistence type="predicted"/>
<comment type="caution">
    <text evidence="2">The sequence shown here is derived from an EMBL/GenBank/DDBJ whole genome shotgun (WGS) entry which is preliminary data.</text>
</comment>
<accession>A0A5B0MKI1</accession>
<evidence type="ECO:0000313" key="2">
    <source>
        <dbReference type="EMBL" id="KAA1076566.1"/>
    </source>
</evidence>
<evidence type="ECO:0000313" key="4">
    <source>
        <dbReference type="Proteomes" id="UP000324748"/>
    </source>
</evidence>
<evidence type="ECO:0000313" key="3">
    <source>
        <dbReference type="EMBL" id="KAA1126730.1"/>
    </source>
</evidence>
<feature type="compositionally biased region" description="Basic residues" evidence="1">
    <location>
        <begin position="186"/>
        <end position="196"/>
    </location>
</feature>
<name>A0A5B0MKI1_PUCGR</name>